<dbReference type="GO" id="GO:0008233">
    <property type="term" value="F:peptidase activity"/>
    <property type="evidence" value="ECO:0007669"/>
    <property type="project" value="UniProtKB-KW"/>
</dbReference>
<keyword evidence="2" id="KW-0812">Transmembrane</keyword>
<evidence type="ECO:0000256" key="1">
    <source>
        <dbReference type="ARBA" id="ARBA00004167"/>
    </source>
</evidence>
<protein>
    <submittedName>
        <fullName evidence="6">Phage prohead protease, HK97 family</fullName>
    </submittedName>
</protein>
<evidence type="ECO:0000256" key="4">
    <source>
        <dbReference type="ARBA" id="ARBA00023136"/>
    </source>
</evidence>
<name>A0A133S2R4_9FIRM</name>
<evidence type="ECO:0000313" key="6">
    <source>
        <dbReference type="EMBL" id="KXA62675.1"/>
    </source>
</evidence>
<dbReference type="GO" id="GO:0009306">
    <property type="term" value="P:protein secretion"/>
    <property type="evidence" value="ECO:0007669"/>
    <property type="project" value="InterPro"/>
</dbReference>
<keyword evidence="4" id="KW-0472">Membrane</keyword>
<dbReference type="GO" id="GO:0006508">
    <property type="term" value="P:proteolysis"/>
    <property type="evidence" value="ECO:0007669"/>
    <property type="project" value="UniProtKB-KW"/>
</dbReference>
<evidence type="ECO:0000313" key="7">
    <source>
        <dbReference type="Proteomes" id="UP000070226"/>
    </source>
</evidence>
<comment type="subcellular location">
    <subcellularLocation>
        <location evidence="1">Membrane</location>
        <topology evidence="1">Single-pass membrane protein</topology>
    </subcellularLocation>
</comment>
<organism evidence="6">
    <name type="scientific">Veillonella atypica</name>
    <dbReference type="NCBI Taxonomy" id="39777"/>
    <lineage>
        <taxon>Bacteria</taxon>
        <taxon>Bacillati</taxon>
        <taxon>Bacillota</taxon>
        <taxon>Negativicutes</taxon>
        <taxon>Veillonellales</taxon>
        <taxon>Veillonellaceae</taxon>
        <taxon>Veillonella</taxon>
    </lineage>
</organism>
<evidence type="ECO:0000259" key="5">
    <source>
        <dbReference type="Pfam" id="PF04357"/>
    </source>
</evidence>
<keyword evidence="6" id="KW-0645">Protease</keyword>
<proteinExistence type="predicted"/>
<gene>
    <name evidence="6" type="ORF">HMPREF3233_01538</name>
</gene>
<keyword evidence="6" id="KW-0378">Hydrolase</keyword>
<dbReference type="EMBL" id="LRQT01000086">
    <property type="protein sequence ID" value="KXA62675.1"/>
    <property type="molecule type" value="Genomic_DNA"/>
</dbReference>
<dbReference type="InterPro" id="IPR007452">
    <property type="entry name" value="TamB_C"/>
</dbReference>
<dbReference type="PATRIC" id="fig|39777.7.peg.1503"/>
<accession>A0A133S2R4</accession>
<evidence type="ECO:0000256" key="3">
    <source>
        <dbReference type="ARBA" id="ARBA00022989"/>
    </source>
</evidence>
<dbReference type="STRING" id="39777.B7L28_02725"/>
<dbReference type="Proteomes" id="UP000070226">
    <property type="component" value="Unassembled WGS sequence"/>
</dbReference>
<sequence>MTRKKWCLIGAAVLGLGVAGIATSINPIAERYVAPMVQEQLHNTVRGTIQYDSMHIAWNGDVVLQNVSLRDENDHLVAAVPTMNVSMKWTSAPSILMGNSSGAAIVSTITLEKPDVHVWQLADGSWNVNSLLESSSKNDKKSFDGNIVINDATGAVRFKDGNVHRLSNLDGNIALNVDGMTKGALNGLLDDHSIAVNGSIDMNKMDDFDLFVRAESVDISGIMNMVPSNKNFSITSGILHDVKAQITGRDGKYSMSGNLAFDGVGGTYKNGSTTYQIGQGNGKIFFQNNTVLITHSGWYVNDQAVKVNGLVTLGDEVGLNLNAVADSVALEAFTKNQITGNVGARVHIGGTSVNPYVSGSIKSDAISYDSYHIDSGEANFSYSDGTVDIHDASLYIGNGSVKAKGQYGIDSGEFSIGGTIHNAEIAPFTQNLSTPASGIVNGEFSVKGKNSDITSIEGNIVGTSLSVRGISIDSARVSFNNVGALTNIAVTGAIGNGQLSGYGTIDNNLLNLSLSADSLDASNFSSFVGNSISGNITGHASITGNLDNPSVTGSVTSPEIVYSGAHFNSINAGFTIKNHILELTNTSIGDGDGAITIGGTFDLNSNALNMRARAKAVRIENLIRPFSDVPLTGWFESENEIRGTLDNPYVQGHVHLYDGSYNGKLISDAKADYTLENKTLTLPKFTIQGYGAVIQGAGTMSEDALNIDLEGKDIDIGRLLVNTDYDVKGYVQAKGHIGGSLYNPNFNGSVTSNFLTINGEGITNISGTLYADKTVVNLEKFEFDEEQGGHYMARAGMSTVGDKRLFGTLQVTNGRVSNLLSLLGKPVDKLDGSLSGTVDLGGTYGNPSLNVVGSIKDVTIDTKVVGDAKIDASLENRKFKIRTLKLPVDDGLIAAGGTVDLDGDADLQIAVRDVDIEPFLPLIGDNINATGSVTGVINMTGATQNPKVELSASLANGSYNGIDIDQGFVLATMENHVINVQRIQGVKEDYKLSAYGKIPLAALYTTGYLDANDSKAMDMTVDFNEADMAVIPLITPTVKDATGALKGVVHVTGTIDQPEAYGTVSVRNGTIKIKTVGNELKNIDGDLIFSGQQADFQSRISAGKGTAGLAAKVNWTGHTMTSYRAAIQLDGLDLSNEYISGPLKGELYIAEKEGIPTLMGNLNLENMKFKIPLSLETSESTRDLGIDVNVHAGKNVRLYDRTLYNMRISGDVHFGGSVFNPTSSGQFNVVSGTFKYLSHTFDITKGTATFTSGTYLPMLQLDAETNVGTYNIYLGVKGTVDHMDLTLKSEPSLSRKQIISMLTFGRGEPSNSSTITNEDANALAVAGAQMFAFGYVQDAVQNALGLDRVNITTGSIDPNEPTSRETSGNYNIEIGKYVLPRTMITYTQGINNKQNKYGIEYSLRRNVKFNAWHTSQGSTYIGGRWTREF</sequence>
<dbReference type="PANTHER" id="PTHR36985">
    <property type="entry name" value="TRANSLOCATION AND ASSEMBLY MODULE SUBUNIT TAMB"/>
    <property type="match status" value="1"/>
</dbReference>
<keyword evidence="3" id="KW-1133">Transmembrane helix</keyword>
<dbReference type="Pfam" id="PF04357">
    <property type="entry name" value="TamB"/>
    <property type="match status" value="1"/>
</dbReference>
<feature type="domain" description="Translocation and assembly module TamB C-terminal" evidence="5">
    <location>
        <begin position="1006"/>
        <end position="1412"/>
    </location>
</feature>
<evidence type="ECO:0000256" key="2">
    <source>
        <dbReference type="ARBA" id="ARBA00022692"/>
    </source>
</evidence>
<reference evidence="6 7" key="1">
    <citation type="submission" date="2016-01" db="EMBL/GenBank/DDBJ databases">
        <authorList>
            <person name="Oliw E.H."/>
        </authorList>
    </citation>
    <scope>NUCLEOTIDE SEQUENCE [LARGE SCALE GENOMIC DNA]</scope>
    <source>
        <strain evidence="6 7">CMW7756B</strain>
    </source>
</reference>
<dbReference type="GO" id="GO:0005886">
    <property type="term" value="C:plasma membrane"/>
    <property type="evidence" value="ECO:0007669"/>
    <property type="project" value="InterPro"/>
</dbReference>
<dbReference type="RefSeq" id="WP_060807797.1">
    <property type="nucleotide sequence ID" value="NZ_KQ958119.1"/>
</dbReference>
<comment type="caution">
    <text evidence="6">The sequence shown here is derived from an EMBL/GenBank/DDBJ whole genome shotgun (WGS) entry which is preliminary data.</text>
</comment>
<dbReference type="PANTHER" id="PTHR36985:SF1">
    <property type="entry name" value="TRANSLOCATION AND ASSEMBLY MODULE SUBUNIT TAMB"/>
    <property type="match status" value="1"/>
</dbReference>